<evidence type="ECO:0000259" key="5">
    <source>
        <dbReference type="PROSITE" id="PS50089"/>
    </source>
</evidence>
<protein>
    <recommendedName>
        <fullName evidence="5">RING-type domain-containing protein</fullName>
    </recommendedName>
</protein>
<organism evidence="6 7">
    <name type="scientific">Clavispora lusitaniae</name>
    <name type="common">Candida lusitaniae</name>
    <dbReference type="NCBI Taxonomy" id="36911"/>
    <lineage>
        <taxon>Eukaryota</taxon>
        <taxon>Fungi</taxon>
        <taxon>Dikarya</taxon>
        <taxon>Ascomycota</taxon>
        <taxon>Saccharomycotina</taxon>
        <taxon>Pichiomycetes</taxon>
        <taxon>Metschnikowiaceae</taxon>
        <taxon>Clavispora</taxon>
    </lineage>
</organism>
<proteinExistence type="predicted"/>
<keyword evidence="3" id="KW-0862">Zinc</keyword>
<keyword evidence="1" id="KW-0479">Metal-binding</keyword>
<dbReference type="PANTHER" id="PTHR15710:SF243">
    <property type="entry name" value="E3 UBIQUITIN-PROTEIN LIGASE PRAJA-2 ISOFORM X1"/>
    <property type="match status" value="1"/>
</dbReference>
<dbReference type="PROSITE" id="PS50089">
    <property type="entry name" value="ZF_RING_2"/>
    <property type="match status" value="1"/>
</dbReference>
<dbReference type="PANTHER" id="PTHR15710">
    <property type="entry name" value="E3 UBIQUITIN-PROTEIN LIGASE PRAJA"/>
    <property type="match status" value="1"/>
</dbReference>
<accession>A0AA91PVY6</accession>
<evidence type="ECO:0000256" key="2">
    <source>
        <dbReference type="ARBA" id="ARBA00022771"/>
    </source>
</evidence>
<dbReference type="EMBL" id="LYUB02000019">
    <property type="protein sequence ID" value="OVF06639.1"/>
    <property type="molecule type" value="Genomic_DNA"/>
</dbReference>
<evidence type="ECO:0000256" key="1">
    <source>
        <dbReference type="ARBA" id="ARBA00022723"/>
    </source>
</evidence>
<sequence>MSNLFNAAVFETDLDGNILSGDDVPFWFRDIIDRAFATSGIRATRKVASHEAIASLEDTEAEGDNCPICYEPYVADQNKKMKMDPHDVTAQSRLDELVEGLAPYGVEVASQNIQRSFRDPALYMPVDMAGHDPLRFPQRNLYTHERATASELFPGSERRSTRTVDPDTCAHTPVKMPNCNHVFGKPCIIEWLNGHVSCPLCRKEVEAVKDSTPDAAKAATLRRNCTFAHTDNPDEMLDHLLRRSTDMFNPARRPFNPFVTPLTDASVQQNWASPTYPEHLRPDRPQTRDPHLTMARKFPLSTLGSSLRRAPFTRSFREE</sequence>
<dbReference type="AlphaFoldDB" id="A0AA91PVY6"/>
<reference evidence="6 7" key="1">
    <citation type="submission" date="2017-04" db="EMBL/GenBank/DDBJ databases">
        <title>Draft genome of the yeast Clavispora lusitaniae type strain CBS 6936.</title>
        <authorList>
            <person name="Durrens P."/>
            <person name="Klopp C."/>
            <person name="Biteau N."/>
            <person name="Fitton-Ouhabi V."/>
            <person name="Dementhon K."/>
            <person name="Accoceberry I."/>
            <person name="Sherman D.J."/>
            <person name="Noel T."/>
        </authorList>
    </citation>
    <scope>NUCLEOTIDE SEQUENCE [LARGE SCALE GENOMIC DNA]</scope>
    <source>
        <strain evidence="6 7">CBS 6936</strain>
    </source>
</reference>
<dbReference type="KEGG" id="clus:A9F13_19g00374"/>
<dbReference type="Pfam" id="PF13639">
    <property type="entry name" value="zf-RING_2"/>
    <property type="match status" value="1"/>
</dbReference>
<dbReference type="SUPFAM" id="SSF57850">
    <property type="entry name" value="RING/U-box"/>
    <property type="match status" value="1"/>
</dbReference>
<comment type="caution">
    <text evidence="6">The sequence shown here is derived from an EMBL/GenBank/DDBJ whole genome shotgun (WGS) entry which is preliminary data.</text>
</comment>
<dbReference type="GO" id="GO:0005737">
    <property type="term" value="C:cytoplasm"/>
    <property type="evidence" value="ECO:0007669"/>
    <property type="project" value="TreeGrafter"/>
</dbReference>
<dbReference type="InterPro" id="IPR013083">
    <property type="entry name" value="Znf_RING/FYVE/PHD"/>
</dbReference>
<gene>
    <name evidence="6" type="ORF">A9F13_19g00374</name>
</gene>
<dbReference type="Proteomes" id="UP000195602">
    <property type="component" value="Unassembled WGS sequence"/>
</dbReference>
<dbReference type="GO" id="GO:0016567">
    <property type="term" value="P:protein ubiquitination"/>
    <property type="evidence" value="ECO:0007669"/>
    <property type="project" value="TreeGrafter"/>
</dbReference>
<dbReference type="GO" id="GO:0061630">
    <property type="term" value="F:ubiquitin protein ligase activity"/>
    <property type="evidence" value="ECO:0007669"/>
    <property type="project" value="TreeGrafter"/>
</dbReference>
<dbReference type="InterPro" id="IPR001841">
    <property type="entry name" value="Znf_RING"/>
</dbReference>
<keyword evidence="2 4" id="KW-0863">Zinc-finger</keyword>
<dbReference type="Gene3D" id="3.30.40.10">
    <property type="entry name" value="Zinc/RING finger domain, C3HC4 (zinc finger)"/>
    <property type="match status" value="1"/>
</dbReference>
<evidence type="ECO:0000313" key="7">
    <source>
        <dbReference type="Proteomes" id="UP000195602"/>
    </source>
</evidence>
<feature type="domain" description="RING-type" evidence="5">
    <location>
        <begin position="179"/>
        <end position="202"/>
    </location>
</feature>
<evidence type="ECO:0000313" key="6">
    <source>
        <dbReference type="EMBL" id="OVF06639.1"/>
    </source>
</evidence>
<name>A0AA91PVY6_CLALS</name>
<evidence type="ECO:0000256" key="3">
    <source>
        <dbReference type="ARBA" id="ARBA00022833"/>
    </source>
</evidence>
<dbReference type="GO" id="GO:0008270">
    <property type="term" value="F:zinc ion binding"/>
    <property type="evidence" value="ECO:0007669"/>
    <property type="project" value="UniProtKB-KW"/>
</dbReference>
<evidence type="ECO:0000256" key="4">
    <source>
        <dbReference type="PROSITE-ProRule" id="PRU00175"/>
    </source>
</evidence>